<dbReference type="AlphaFoldDB" id="T1GEK6"/>
<dbReference type="EMBL" id="CAQQ02391360">
    <property type="status" value="NOT_ANNOTATED_CDS"/>
    <property type="molecule type" value="Genomic_DNA"/>
</dbReference>
<feature type="compositionally biased region" description="Polar residues" evidence="1">
    <location>
        <begin position="48"/>
        <end position="60"/>
    </location>
</feature>
<name>T1GEK6_MEGSC</name>
<dbReference type="Proteomes" id="UP000015102">
    <property type="component" value="Unassembled WGS sequence"/>
</dbReference>
<organism evidence="2 3">
    <name type="scientific">Megaselia scalaris</name>
    <name type="common">Humpbacked fly</name>
    <name type="synonym">Phora scalaris</name>
    <dbReference type="NCBI Taxonomy" id="36166"/>
    <lineage>
        <taxon>Eukaryota</taxon>
        <taxon>Metazoa</taxon>
        <taxon>Ecdysozoa</taxon>
        <taxon>Arthropoda</taxon>
        <taxon>Hexapoda</taxon>
        <taxon>Insecta</taxon>
        <taxon>Pterygota</taxon>
        <taxon>Neoptera</taxon>
        <taxon>Endopterygota</taxon>
        <taxon>Diptera</taxon>
        <taxon>Brachycera</taxon>
        <taxon>Muscomorpha</taxon>
        <taxon>Platypezoidea</taxon>
        <taxon>Phoridae</taxon>
        <taxon>Megaseliini</taxon>
        <taxon>Megaselia</taxon>
    </lineage>
</organism>
<dbReference type="HOGENOM" id="CLU_1715337_0_0_1"/>
<protein>
    <submittedName>
        <fullName evidence="2">Uncharacterized protein</fullName>
    </submittedName>
</protein>
<keyword evidence="3" id="KW-1185">Reference proteome</keyword>
<proteinExistence type="predicted"/>
<feature type="compositionally biased region" description="Basic residues" evidence="1">
    <location>
        <begin position="61"/>
        <end position="76"/>
    </location>
</feature>
<evidence type="ECO:0000256" key="1">
    <source>
        <dbReference type="SAM" id="MobiDB-lite"/>
    </source>
</evidence>
<accession>T1GEK6</accession>
<reference evidence="2" key="2">
    <citation type="submission" date="2015-06" db="UniProtKB">
        <authorList>
            <consortium name="EnsemblMetazoa"/>
        </authorList>
    </citation>
    <scope>IDENTIFICATION</scope>
</reference>
<feature type="compositionally biased region" description="Polar residues" evidence="1">
    <location>
        <begin position="1"/>
        <end position="32"/>
    </location>
</feature>
<sequence>MSSFTPKISSAASSLFKTGGTKSSLKPSSSAVRTPFKSPKTRPRVLATTINNRSSRQSGNFKKRKSVGKAAHKKKTTTPSKIPKVIFTTESEEADTDSYDTFQEHIQKEPASRSSVLPNSSIIKKIGKGNISIALKLRKTFYLIQDQLSDLPD</sequence>
<dbReference type="EnsemblMetazoa" id="MESCA001772-RA">
    <property type="protein sequence ID" value="MESCA001772-PA"/>
    <property type="gene ID" value="MESCA001772"/>
</dbReference>
<reference evidence="3" key="1">
    <citation type="submission" date="2013-02" db="EMBL/GenBank/DDBJ databases">
        <authorList>
            <person name="Hughes D."/>
        </authorList>
    </citation>
    <scope>NUCLEOTIDE SEQUENCE</scope>
    <source>
        <strain>Durham</strain>
        <strain evidence="3">NC isolate 2 -- Noor lab</strain>
    </source>
</reference>
<evidence type="ECO:0000313" key="2">
    <source>
        <dbReference type="EnsemblMetazoa" id="MESCA001772-PA"/>
    </source>
</evidence>
<evidence type="ECO:0000313" key="3">
    <source>
        <dbReference type="Proteomes" id="UP000015102"/>
    </source>
</evidence>
<feature type="region of interest" description="Disordered" evidence="1">
    <location>
        <begin position="1"/>
        <end position="83"/>
    </location>
</feature>